<evidence type="ECO:0000256" key="1">
    <source>
        <dbReference type="SAM" id="MobiDB-lite"/>
    </source>
</evidence>
<keyword evidence="3" id="KW-1185">Reference proteome</keyword>
<organism evidence="2 3">
    <name type="scientific">Caerostris extrusa</name>
    <name type="common">Bark spider</name>
    <name type="synonym">Caerostris bankana</name>
    <dbReference type="NCBI Taxonomy" id="172846"/>
    <lineage>
        <taxon>Eukaryota</taxon>
        <taxon>Metazoa</taxon>
        <taxon>Ecdysozoa</taxon>
        <taxon>Arthropoda</taxon>
        <taxon>Chelicerata</taxon>
        <taxon>Arachnida</taxon>
        <taxon>Araneae</taxon>
        <taxon>Araneomorphae</taxon>
        <taxon>Entelegynae</taxon>
        <taxon>Araneoidea</taxon>
        <taxon>Araneidae</taxon>
        <taxon>Caerostris</taxon>
    </lineage>
</organism>
<protein>
    <submittedName>
        <fullName evidence="2">Uncharacterized protein</fullName>
    </submittedName>
</protein>
<reference evidence="2 3" key="1">
    <citation type="submission" date="2021-06" db="EMBL/GenBank/DDBJ databases">
        <title>Caerostris extrusa draft genome.</title>
        <authorList>
            <person name="Kono N."/>
            <person name="Arakawa K."/>
        </authorList>
    </citation>
    <scope>NUCLEOTIDE SEQUENCE [LARGE SCALE GENOMIC DNA]</scope>
</reference>
<comment type="caution">
    <text evidence="2">The sequence shown here is derived from an EMBL/GenBank/DDBJ whole genome shotgun (WGS) entry which is preliminary data.</text>
</comment>
<sequence>MGNLSSQQGDKKGRRGRAMAPRPVLNSGSEKAENPNRKARSRFNPNWTLHLQDPDPMSSSNPLRVLEVPCPALFTWTLTVTYRHPMRQERMTQLWKGIPRC</sequence>
<name>A0AAV4U7B7_CAEEX</name>
<evidence type="ECO:0000313" key="2">
    <source>
        <dbReference type="EMBL" id="GIY53704.1"/>
    </source>
</evidence>
<proteinExistence type="predicted"/>
<dbReference type="Proteomes" id="UP001054945">
    <property type="component" value="Unassembled WGS sequence"/>
</dbReference>
<feature type="region of interest" description="Disordered" evidence="1">
    <location>
        <begin position="1"/>
        <end position="59"/>
    </location>
</feature>
<gene>
    <name evidence="2" type="ORF">CEXT_414501</name>
</gene>
<dbReference type="EMBL" id="BPLR01012393">
    <property type="protein sequence ID" value="GIY53704.1"/>
    <property type="molecule type" value="Genomic_DNA"/>
</dbReference>
<dbReference type="AlphaFoldDB" id="A0AAV4U7B7"/>
<accession>A0AAV4U7B7</accession>
<evidence type="ECO:0000313" key="3">
    <source>
        <dbReference type="Proteomes" id="UP001054945"/>
    </source>
</evidence>